<sequence>MSLENEIDTLAEMQKKGGKKVVNMPIPFELNSNENPKANSLRNVGLILERDPVLKNIFAFNDFTHEIGVVKDVPELNIKKGQMIDDYDPAILRYIEDHYHLLFNRNLFQMAVTNDARQRTYNPVTDYFDFCYTEWDGKKRVADFLPRFLGVEKSEITTLITKLFFVGAVTKAYEPETKFDFVLDLVGGQGAGKTTFLIKMAKDWYTDQFADFKDKDGYSIMLRSLIANDDEMTATNNSSFESLKKFVSAQELEFRPPYGRKSIRYPKNFVLARTTNEMTYLKDRTGERRFLPVKVDESRQKETPFYDLTDKIIDEMWGEFVSYYQHDFSFGLTKKQEKMLTKHREDFMYVDEVEEGIDEFLQETSETFLSSNQIGKYLGEDNLVKNRRLSKKIKYVMDNKDDWEYVKNPKRGYKALNRH</sequence>
<gene>
    <name evidence="2" type="ORF">BTM29_07850</name>
</gene>
<dbReference type="OrthoDB" id="9763644at2"/>
<dbReference type="RefSeq" id="WP_076615794.1">
    <property type="nucleotide sequence ID" value="NZ_CP019323.1"/>
</dbReference>
<evidence type="ECO:0000313" key="2">
    <source>
        <dbReference type="EMBL" id="APX72466.1"/>
    </source>
</evidence>
<feature type="domain" description="Virulence-associated protein E-like" evidence="1">
    <location>
        <begin position="134"/>
        <end position="348"/>
    </location>
</feature>
<organism evidence="2 3">
    <name type="scientific">Companilactobacillus allii</name>
    <dbReference type="NCBI Taxonomy" id="1847728"/>
    <lineage>
        <taxon>Bacteria</taxon>
        <taxon>Bacillati</taxon>
        <taxon>Bacillota</taxon>
        <taxon>Bacilli</taxon>
        <taxon>Lactobacillales</taxon>
        <taxon>Lactobacillaceae</taxon>
        <taxon>Companilactobacillus</taxon>
    </lineage>
</organism>
<keyword evidence="2" id="KW-0547">Nucleotide-binding</keyword>
<evidence type="ECO:0000259" key="1">
    <source>
        <dbReference type="Pfam" id="PF05272"/>
    </source>
</evidence>
<dbReference type="EMBL" id="CP019323">
    <property type="protein sequence ID" value="APX72466.1"/>
    <property type="molecule type" value="Genomic_DNA"/>
</dbReference>
<dbReference type="GO" id="GO:0004386">
    <property type="term" value="F:helicase activity"/>
    <property type="evidence" value="ECO:0007669"/>
    <property type="project" value="UniProtKB-KW"/>
</dbReference>
<dbReference type="InterPro" id="IPR007936">
    <property type="entry name" value="VapE-like_dom"/>
</dbReference>
<dbReference type="AlphaFoldDB" id="A0A1P8Q3N3"/>
<dbReference type="PANTHER" id="PTHR34985">
    <property type="entry name" value="SLR0554 PROTEIN"/>
    <property type="match status" value="1"/>
</dbReference>
<keyword evidence="2" id="KW-0378">Hydrolase</keyword>
<keyword evidence="2" id="KW-0067">ATP-binding</keyword>
<accession>A0A1P8Q3N3</accession>
<dbReference type="PANTHER" id="PTHR34985:SF1">
    <property type="entry name" value="SLR0554 PROTEIN"/>
    <property type="match status" value="1"/>
</dbReference>
<proteinExistence type="predicted"/>
<dbReference type="STRING" id="1847728.BTM29_07850"/>
<dbReference type="InterPro" id="IPR027417">
    <property type="entry name" value="P-loop_NTPase"/>
</dbReference>
<dbReference type="SUPFAM" id="SSF52540">
    <property type="entry name" value="P-loop containing nucleoside triphosphate hydrolases"/>
    <property type="match status" value="1"/>
</dbReference>
<evidence type="ECO:0000313" key="3">
    <source>
        <dbReference type="Proteomes" id="UP000187499"/>
    </source>
</evidence>
<dbReference type="KEGG" id="lalw:BTM29_07850"/>
<dbReference type="Proteomes" id="UP000187499">
    <property type="component" value="Chromosome"/>
</dbReference>
<dbReference type="Pfam" id="PF05272">
    <property type="entry name" value="VapE-like_dom"/>
    <property type="match status" value="1"/>
</dbReference>
<name>A0A1P8Q3N3_9LACO</name>
<protein>
    <submittedName>
        <fullName evidence="2">Helicase</fullName>
    </submittedName>
</protein>
<keyword evidence="3" id="KW-1185">Reference proteome</keyword>
<keyword evidence="2" id="KW-0347">Helicase</keyword>
<reference evidence="3" key="1">
    <citation type="submission" date="2016-12" db="EMBL/GenBank/DDBJ databases">
        <authorList>
            <person name="Jung M.Y."/>
            <person name="Lee S.H."/>
        </authorList>
    </citation>
    <scope>NUCLEOTIDE SEQUENCE [LARGE SCALE GENOMIC DNA]</scope>
    <source>
        <strain evidence="3">WiKim39</strain>
    </source>
</reference>